<evidence type="ECO:0000256" key="14">
    <source>
        <dbReference type="SAM" id="Phobius"/>
    </source>
</evidence>
<keyword evidence="8" id="KW-0106">Calcium</keyword>
<accession>A0A2P4YYL6</accession>
<evidence type="ECO:0000256" key="12">
    <source>
        <dbReference type="ARBA" id="ARBA00023136"/>
    </source>
</evidence>
<evidence type="ECO:0000256" key="1">
    <source>
        <dbReference type="ARBA" id="ARBA00004477"/>
    </source>
</evidence>
<evidence type="ECO:0000256" key="7">
    <source>
        <dbReference type="ARBA" id="ARBA00022824"/>
    </source>
</evidence>
<evidence type="ECO:0000313" key="16">
    <source>
        <dbReference type="Proteomes" id="UP000236928"/>
    </source>
</evidence>
<evidence type="ECO:0000256" key="11">
    <source>
        <dbReference type="ARBA" id="ARBA00023065"/>
    </source>
</evidence>
<evidence type="ECO:0000256" key="10">
    <source>
        <dbReference type="ARBA" id="ARBA00023054"/>
    </source>
</evidence>
<feature type="transmembrane region" description="Helical" evidence="14">
    <location>
        <begin position="642"/>
        <end position="660"/>
    </location>
</feature>
<keyword evidence="16" id="KW-1185">Reference proteome</keyword>
<reference evidence="15 16" key="1">
    <citation type="submission" date="2014-04" db="EMBL/GenBank/DDBJ databases">
        <title>Comparative Genomics of Cryptosporidium Species.</title>
        <authorList>
            <person name="Silva J.C."/>
            <person name="Su Q."/>
            <person name="Chalmers R."/>
            <person name="Chibucos M.C."/>
            <person name="Elwin K."/>
            <person name="Godinez A."/>
            <person name="Guo F."/>
            <person name="Huynh K."/>
            <person name="Orvis J."/>
            <person name="Ott S."/>
            <person name="Sadzewicz L."/>
            <person name="Sengamalay N."/>
            <person name="Shetty A."/>
            <person name="Sun M."/>
            <person name="Tallon L."/>
            <person name="Xiao L."/>
            <person name="Zhang H."/>
            <person name="Fraser C.M."/>
            <person name="Zhu G."/>
            <person name="Kissinger J."/>
            <person name="Widmer G."/>
        </authorList>
    </citation>
    <scope>NUCLEOTIDE SEQUENCE [LARGE SCALE GENOMIC DNA]</scope>
    <source>
        <strain evidence="15 16">UKMEL1</strain>
    </source>
</reference>
<dbReference type="EMBL" id="JIBK01000008">
    <property type="protein sequence ID" value="POM82901.1"/>
    <property type="molecule type" value="Genomic_DNA"/>
</dbReference>
<keyword evidence="4" id="KW-0109">Calcium transport</keyword>
<evidence type="ECO:0000256" key="9">
    <source>
        <dbReference type="ARBA" id="ARBA00022989"/>
    </source>
</evidence>
<comment type="caution">
    <text evidence="15">The sequence shown here is derived from an EMBL/GenBank/DDBJ whole genome shotgun (WGS) entry which is preliminary data.</text>
</comment>
<keyword evidence="10" id="KW-0175">Coiled coil</keyword>
<keyword evidence="13" id="KW-0407">Ion channel</keyword>
<keyword evidence="7" id="KW-0256">Endoplasmic reticulum</keyword>
<feature type="transmembrane region" description="Helical" evidence="14">
    <location>
        <begin position="546"/>
        <end position="568"/>
    </location>
</feature>
<dbReference type="GO" id="GO:0005789">
    <property type="term" value="C:endoplasmic reticulum membrane"/>
    <property type="evidence" value="ECO:0007669"/>
    <property type="project" value="UniProtKB-SubCell"/>
</dbReference>
<evidence type="ECO:0000313" key="15">
    <source>
        <dbReference type="EMBL" id="POM82901.1"/>
    </source>
</evidence>
<evidence type="ECO:0000256" key="2">
    <source>
        <dbReference type="ARBA" id="ARBA00006537"/>
    </source>
</evidence>
<dbReference type="VEuPathDB" id="CryptoDB:CmeUKMEL1_04710"/>
<keyword evidence="5" id="KW-0107">Calcium channel</keyword>
<name>A0A2P4YYL6_9CRYT</name>
<dbReference type="PANTHER" id="PTHR20917:SF0">
    <property type="entry name" value="CALCIUM LOAD-ACTIVATED CALCIUM CHANNEL"/>
    <property type="match status" value="1"/>
</dbReference>
<keyword evidence="6 14" id="KW-0812">Transmembrane</keyword>
<dbReference type="AlphaFoldDB" id="A0A2P4YYL6"/>
<evidence type="ECO:0000256" key="4">
    <source>
        <dbReference type="ARBA" id="ARBA00022568"/>
    </source>
</evidence>
<keyword evidence="3" id="KW-0813">Transport</keyword>
<keyword evidence="11" id="KW-0406">Ion transport</keyword>
<comment type="similarity">
    <text evidence="2">Belongs to the TMCO1 family.</text>
</comment>
<evidence type="ECO:0000256" key="5">
    <source>
        <dbReference type="ARBA" id="ARBA00022673"/>
    </source>
</evidence>
<dbReference type="OrthoDB" id="240546at2759"/>
<evidence type="ECO:0000256" key="13">
    <source>
        <dbReference type="ARBA" id="ARBA00023303"/>
    </source>
</evidence>
<dbReference type="Proteomes" id="UP000236928">
    <property type="component" value="Unassembled WGS sequence"/>
</dbReference>
<keyword evidence="9 14" id="KW-1133">Transmembrane helix</keyword>
<dbReference type="InterPro" id="IPR002809">
    <property type="entry name" value="EMC3/TMCO1"/>
</dbReference>
<gene>
    <name evidence="15" type="ORF">CmeUKMEL1_04710</name>
</gene>
<dbReference type="GO" id="GO:0032469">
    <property type="term" value="P:endoplasmic reticulum calcium ion homeostasis"/>
    <property type="evidence" value="ECO:0007669"/>
    <property type="project" value="InterPro"/>
</dbReference>
<dbReference type="Pfam" id="PF01956">
    <property type="entry name" value="EMC3_TMCO1"/>
    <property type="match status" value="1"/>
</dbReference>
<dbReference type="GO" id="GO:0005262">
    <property type="term" value="F:calcium channel activity"/>
    <property type="evidence" value="ECO:0007669"/>
    <property type="project" value="UniProtKB-KW"/>
</dbReference>
<evidence type="ECO:0000256" key="6">
    <source>
        <dbReference type="ARBA" id="ARBA00022692"/>
    </source>
</evidence>
<dbReference type="SMART" id="SM01415">
    <property type="entry name" value="DUF106"/>
    <property type="match status" value="1"/>
</dbReference>
<dbReference type="InterPro" id="IPR008559">
    <property type="entry name" value="TMCO1"/>
</dbReference>
<evidence type="ECO:0000256" key="3">
    <source>
        <dbReference type="ARBA" id="ARBA00022448"/>
    </source>
</evidence>
<protein>
    <submittedName>
        <fullName evidence="15">Integral membrane protein DUF106 family protein</fullName>
    </submittedName>
</protein>
<dbReference type="PANTHER" id="PTHR20917">
    <property type="entry name" value="PNAS-RELATED"/>
    <property type="match status" value="1"/>
</dbReference>
<comment type="subcellular location">
    <subcellularLocation>
        <location evidence="1">Endoplasmic reticulum membrane</location>
        <topology evidence="1">Multi-pass membrane protein</topology>
    </subcellularLocation>
</comment>
<sequence length="724" mass="83114">MHGPEIVSAAVLQSKTKIEIKDKKISSVIIFDSSVKSECYDEYSTQNIRDDEKLIYYYPSNDSIIIKRQQMSLLEGLISMSSLLIGREELINYVKTRQYEIVFKKIKGSEIFVCFIMQLPYYIKIQGGETVDIEFTEDDIYDKRNNQCSNDFSYDLSSKSRLNLKNIDQTQEENNREPLLSILDKFIETFTLLHGEVVNMEKRYFLYILEDFVPAFIQTIDLNTLSITTSMNGFYFAPVERQVQISIINLVENIIRNYDEVSHVSILFDAHMLYSTLDSLSSRILYNYLVMHNGIAMNDKLCNEPYGRFPTSSSLEKKGGFSAFGRSNKFTGDGFIFGPTSTSDQNKGNLIFSPKIFLPCNPDKGYTLLVFTYNEIMVVILFSPELDMNSTDDNFDEKTHSELKKNFRFFVDMKNHIINCNGGISELYENLFEQFMNIMNSKDPFRFFYINKSNYAIRRSNKLLGTTKTLMSSTEGDCVLKATKMINTSDESIDSFVFKSSNEGWVVCKKSLDRSFYLFFEDSKVPLSKVLEAELNPYIEFNKHKILIVIFSAFLASITAELLSYFLFFRKNDFIKMQENLIKSRAKLDKLKLKDKTGIITENTTLSLSYSSKIKKNPKIESLEQSITNLSYKISMIKMKSGILVGILFAALIPLKNTFFGDLPICKLPFEPIKVFRLVTQAGLKNASVDDAGSIFIFGQAFMAFRMAIQKAVYFDTSSSFGRM</sequence>
<proteinExistence type="inferred from homology"/>
<keyword evidence="12 14" id="KW-0472">Membrane</keyword>
<organism evidence="15 16">
    <name type="scientific">Cryptosporidium meleagridis</name>
    <dbReference type="NCBI Taxonomy" id="93969"/>
    <lineage>
        <taxon>Eukaryota</taxon>
        <taxon>Sar</taxon>
        <taxon>Alveolata</taxon>
        <taxon>Apicomplexa</taxon>
        <taxon>Conoidasida</taxon>
        <taxon>Coccidia</taxon>
        <taxon>Eucoccidiorida</taxon>
        <taxon>Eimeriorina</taxon>
        <taxon>Cryptosporidiidae</taxon>
        <taxon>Cryptosporidium</taxon>
    </lineage>
</organism>
<evidence type="ECO:0000256" key="8">
    <source>
        <dbReference type="ARBA" id="ARBA00022837"/>
    </source>
</evidence>